<dbReference type="AlphaFoldDB" id="A0A9J6CXD6"/>
<evidence type="ECO:0000313" key="3">
    <source>
        <dbReference type="Proteomes" id="UP000821866"/>
    </source>
</evidence>
<organism evidence="2 3">
    <name type="scientific">Rhipicephalus microplus</name>
    <name type="common">Cattle tick</name>
    <name type="synonym">Boophilus microplus</name>
    <dbReference type="NCBI Taxonomy" id="6941"/>
    <lineage>
        <taxon>Eukaryota</taxon>
        <taxon>Metazoa</taxon>
        <taxon>Ecdysozoa</taxon>
        <taxon>Arthropoda</taxon>
        <taxon>Chelicerata</taxon>
        <taxon>Arachnida</taxon>
        <taxon>Acari</taxon>
        <taxon>Parasitiformes</taxon>
        <taxon>Ixodida</taxon>
        <taxon>Ixodoidea</taxon>
        <taxon>Ixodidae</taxon>
        <taxon>Rhipicephalinae</taxon>
        <taxon>Rhipicephalus</taxon>
        <taxon>Boophilus</taxon>
    </lineage>
</organism>
<gene>
    <name evidence="2" type="ORF">HPB51_028279</name>
</gene>
<accession>A0A9J6CXD6</accession>
<evidence type="ECO:0000256" key="1">
    <source>
        <dbReference type="SAM" id="MobiDB-lite"/>
    </source>
</evidence>
<reference evidence="2" key="2">
    <citation type="submission" date="2021-09" db="EMBL/GenBank/DDBJ databases">
        <authorList>
            <person name="Jia N."/>
            <person name="Wang J."/>
            <person name="Shi W."/>
            <person name="Du L."/>
            <person name="Sun Y."/>
            <person name="Zhan W."/>
            <person name="Jiang J."/>
            <person name="Wang Q."/>
            <person name="Zhang B."/>
            <person name="Ji P."/>
            <person name="Sakyi L.B."/>
            <person name="Cui X."/>
            <person name="Yuan T."/>
            <person name="Jiang B."/>
            <person name="Yang W."/>
            <person name="Lam T.T.-Y."/>
            <person name="Chang Q."/>
            <person name="Ding S."/>
            <person name="Wang X."/>
            <person name="Zhu J."/>
            <person name="Ruan X."/>
            <person name="Zhao L."/>
            <person name="Wei J."/>
            <person name="Que T."/>
            <person name="Du C."/>
            <person name="Cheng J."/>
            <person name="Dai P."/>
            <person name="Han X."/>
            <person name="Huang E."/>
            <person name="Gao Y."/>
            <person name="Liu J."/>
            <person name="Shao H."/>
            <person name="Ye R."/>
            <person name="Li L."/>
            <person name="Wei W."/>
            <person name="Wang X."/>
            <person name="Wang C."/>
            <person name="Huo Q."/>
            <person name="Li W."/>
            <person name="Guo W."/>
            <person name="Chen H."/>
            <person name="Chen S."/>
            <person name="Zhou L."/>
            <person name="Zhou L."/>
            <person name="Ni X."/>
            <person name="Tian J."/>
            <person name="Zhou Y."/>
            <person name="Sheng Y."/>
            <person name="Liu T."/>
            <person name="Pan Y."/>
            <person name="Xia L."/>
            <person name="Li J."/>
            <person name="Zhao F."/>
            <person name="Cao W."/>
        </authorList>
    </citation>
    <scope>NUCLEOTIDE SEQUENCE</scope>
    <source>
        <strain evidence="2">Rmic-2018</strain>
        <tissue evidence="2">Larvae</tissue>
    </source>
</reference>
<dbReference type="Proteomes" id="UP000821866">
    <property type="component" value="Unassembled WGS sequence"/>
</dbReference>
<comment type="caution">
    <text evidence="2">The sequence shown here is derived from an EMBL/GenBank/DDBJ whole genome shotgun (WGS) entry which is preliminary data.</text>
</comment>
<dbReference type="EMBL" id="JABSTU010004961">
    <property type="protein sequence ID" value="KAH7950687.1"/>
    <property type="molecule type" value="Genomic_DNA"/>
</dbReference>
<feature type="region of interest" description="Disordered" evidence="1">
    <location>
        <begin position="59"/>
        <end position="138"/>
    </location>
</feature>
<protein>
    <submittedName>
        <fullName evidence="2">Uncharacterized protein</fullName>
    </submittedName>
</protein>
<proteinExistence type="predicted"/>
<reference evidence="2" key="1">
    <citation type="journal article" date="2020" name="Cell">
        <title>Large-Scale Comparative Analyses of Tick Genomes Elucidate Their Genetic Diversity and Vector Capacities.</title>
        <authorList>
            <consortium name="Tick Genome and Microbiome Consortium (TIGMIC)"/>
            <person name="Jia N."/>
            <person name="Wang J."/>
            <person name="Shi W."/>
            <person name="Du L."/>
            <person name="Sun Y."/>
            <person name="Zhan W."/>
            <person name="Jiang J.F."/>
            <person name="Wang Q."/>
            <person name="Zhang B."/>
            <person name="Ji P."/>
            <person name="Bell-Sakyi L."/>
            <person name="Cui X.M."/>
            <person name="Yuan T.T."/>
            <person name="Jiang B.G."/>
            <person name="Yang W.F."/>
            <person name="Lam T.T."/>
            <person name="Chang Q.C."/>
            <person name="Ding S.J."/>
            <person name="Wang X.J."/>
            <person name="Zhu J.G."/>
            <person name="Ruan X.D."/>
            <person name="Zhao L."/>
            <person name="Wei J.T."/>
            <person name="Ye R.Z."/>
            <person name="Que T.C."/>
            <person name="Du C.H."/>
            <person name="Zhou Y.H."/>
            <person name="Cheng J.X."/>
            <person name="Dai P.F."/>
            <person name="Guo W.B."/>
            <person name="Han X.H."/>
            <person name="Huang E.J."/>
            <person name="Li L.F."/>
            <person name="Wei W."/>
            <person name="Gao Y.C."/>
            <person name="Liu J.Z."/>
            <person name="Shao H.Z."/>
            <person name="Wang X."/>
            <person name="Wang C.C."/>
            <person name="Yang T.C."/>
            <person name="Huo Q.B."/>
            <person name="Li W."/>
            <person name="Chen H.Y."/>
            <person name="Chen S.E."/>
            <person name="Zhou L.G."/>
            <person name="Ni X.B."/>
            <person name="Tian J.H."/>
            <person name="Sheng Y."/>
            <person name="Liu T."/>
            <person name="Pan Y.S."/>
            <person name="Xia L.Y."/>
            <person name="Li J."/>
            <person name="Zhao F."/>
            <person name="Cao W.C."/>
        </authorList>
    </citation>
    <scope>NUCLEOTIDE SEQUENCE</scope>
    <source>
        <strain evidence="2">Rmic-2018</strain>
    </source>
</reference>
<name>A0A9J6CXD6_RHIMP</name>
<feature type="compositionally biased region" description="Basic residues" evidence="1">
    <location>
        <begin position="163"/>
        <end position="172"/>
    </location>
</feature>
<feature type="compositionally biased region" description="Basic residues" evidence="1">
    <location>
        <begin position="186"/>
        <end position="198"/>
    </location>
</feature>
<feature type="region of interest" description="Disordered" evidence="1">
    <location>
        <begin position="153"/>
        <end position="198"/>
    </location>
</feature>
<keyword evidence="3" id="KW-1185">Reference proteome</keyword>
<sequence length="198" mass="22419">MSHRTDVCLIQNRTAVRVVARNTRRSHRAPNRHAVPAASFVRAVTQRTVRTANTVSLRSLRRSATHRRKNPTKSHNHSSHQSFAPITHRPKSSRTRLSASHTSSNIQVIPDPTTMADPSQGQGPGPGLSPALSRDPNPDRCLILLATSTRSRYLSPPPLVRPRDRHCHRPHLVPRTLPGPKDPQLRPKRHHRRRKMHR</sequence>
<evidence type="ECO:0000313" key="2">
    <source>
        <dbReference type="EMBL" id="KAH7950687.1"/>
    </source>
</evidence>
<feature type="compositionally biased region" description="Polar residues" evidence="1">
    <location>
        <begin position="95"/>
        <end position="107"/>
    </location>
</feature>
<feature type="compositionally biased region" description="Basic residues" evidence="1">
    <location>
        <begin position="59"/>
        <end position="78"/>
    </location>
</feature>